<comment type="caution">
    <text evidence="2">The sequence shown here is derived from an EMBL/GenBank/DDBJ whole genome shotgun (WGS) entry which is preliminary data.</text>
</comment>
<proteinExistence type="predicted"/>
<keyword evidence="1" id="KW-0472">Membrane</keyword>
<dbReference type="AlphaFoldDB" id="A0A161PXN7"/>
<feature type="transmembrane region" description="Helical" evidence="1">
    <location>
        <begin position="46"/>
        <end position="68"/>
    </location>
</feature>
<name>A0A161PXN7_9BACI</name>
<dbReference type="EMBL" id="LTAO01000037">
    <property type="protein sequence ID" value="KYG26992.1"/>
    <property type="molecule type" value="Genomic_DNA"/>
</dbReference>
<accession>A0A161PXN7</accession>
<evidence type="ECO:0000256" key="1">
    <source>
        <dbReference type="SAM" id="Phobius"/>
    </source>
</evidence>
<reference evidence="2" key="1">
    <citation type="submission" date="2016-02" db="EMBL/GenBank/DDBJ databases">
        <title>Genome sequence of Bacillus trypoxylicola KCTC 13244(T).</title>
        <authorList>
            <person name="Jeong H."/>
            <person name="Park S.-H."/>
            <person name="Choi S.-K."/>
        </authorList>
    </citation>
    <scope>NUCLEOTIDE SEQUENCE [LARGE SCALE GENOMIC DNA]</scope>
    <source>
        <strain evidence="2">KCTC 13244</strain>
    </source>
</reference>
<dbReference type="RefSeq" id="WP_061949947.1">
    <property type="nucleotide sequence ID" value="NZ_LTAO01000037.1"/>
</dbReference>
<evidence type="ECO:0000313" key="3">
    <source>
        <dbReference type="Proteomes" id="UP000075806"/>
    </source>
</evidence>
<feature type="transmembrane region" description="Helical" evidence="1">
    <location>
        <begin position="14"/>
        <end position="34"/>
    </location>
</feature>
<dbReference type="Proteomes" id="UP000075806">
    <property type="component" value="Unassembled WGS sequence"/>
</dbReference>
<sequence length="277" mass="32376">MLYEQLQRKRAKRFYIIGHILIVSFIVCIAIMIWTDIGDVGFWVNAILYLGMSGFSSYIGAAWMNYLAKQSADSVKFAELDFSTVKLLEMSRVMAMRETFWRYRIHFFTLTGNRIAFAEEQNNRRFRGLLPLVRILQLRIWLPMDYQFYISETLSYRLKKETGLKPFILYDQDHQVIARLTYKWYEIIRLKLHIEDENGKKIALLDGEILGNYIRVIDEKDGGNWIEVKTGGVPLEAMARFPQGGNIIDINQSLSEKNKVIAFSSIIAVHSFYDLQE</sequence>
<keyword evidence="1" id="KW-0812">Transmembrane</keyword>
<keyword evidence="3" id="KW-1185">Reference proteome</keyword>
<protein>
    <submittedName>
        <fullName evidence="2">Uncharacterized protein</fullName>
    </submittedName>
</protein>
<organism evidence="2 3">
    <name type="scientific">Alkalihalobacillus trypoxylicola</name>
    <dbReference type="NCBI Taxonomy" id="519424"/>
    <lineage>
        <taxon>Bacteria</taxon>
        <taxon>Bacillati</taxon>
        <taxon>Bacillota</taxon>
        <taxon>Bacilli</taxon>
        <taxon>Bacillales</taxon>
        <taxon>Bacillaceae</taxon>
        <taxon>Alkalihalobacillus</taxon>
    </lineage>
</organism>
<evidence type="ECO:0000313" key="2">
    <source>
        <dbReference type="EMBL" id="KYG26992.1"/>
    </source>
</evidence>
<keyword evidence="1" id="KW-1133">Transmembrane helix</keyword>
<dbReference type="STRING" id="519424.AZF04_11700"/>
<gene>
    <name evidence="2" type="ORF">AZF04_11700</name>
</gene>
<dbReference type="OrthoDB" id="2836622at2"/>